<comment type="caution">
    <text evidence="5">The sequence shown here is derived from an EMBL/GenBank/DDBJ whole genome shotgun (WGS) entry which is preliminary data.</text>
</comment>
<dbReference type="PROSITE" id="PS50110">
    <property type="entry name" value="RESPONSE_REGULATORY"/>
    <property type="match status" value="1"/>
</dbReference>
<dbReference type="InterPro" id="IPR011006">
    <property type="entry name" value="CheY-like_superfamily"/>
</dbReference>
<dbReference type="PANTHER" id="PTHR44591:SF14">
    <property type="entry name" value="PROTEIN PILG"/>
    <property type="match status" value="1"/>
</dbReference>
<sequence length="130" mass="13762">MISYAAPNTARLRALLVDDNDHFLRAAGDHLERDGIDVVGVATTPAEALRRTRDAGPDVALVDVMLGTEFGFDLVDALTQAVPKPPRVIMMSTHATTDLAEMVAASPAIGFLPKARLSALTIRALVTQAA</sequence>
<feature type="modified residue" description="4-aspartylphosphate" evidence="3">
    <location>
        <position position="63"/>
    </location>
</feature>
<reference evidence="6" key="1">
    <citation type="journal article" date="2019" name="Int. J. Syst. Evol. Microbiol.">
        <title>The Global Catalogue of Microorganisms (GCM) 10K type strain sequencing project: providing services to taxonomists for standard genome sequencing and annotation.</title>
        <authorList>
            <consortium name="The Broad Institute Genomics Platform"/>
            <consortium name="The Broad Institute Genome Sequencing Center for Infectious Disease"/>
            <person name="Wu L."/>
            <person name="Ma J."/>
        </authorList>
    </citation>
    <scope>NUCLEOTIDE SEQUENCE [LARGE SCALE GENOMIC DNA]</scope>
    <source>
        <strain evidence="6">JCM 17933</strain>
    </source>
</reference>
<dbReference type="InterPro" id="IPR050595">
    <property type="entry name" value="Bact_response_regulator"/>
</dbReference>
<dbReference type="Pfam" id="PF00072">
    <property type="entry name" value="Response_reg"/>
    <property type="match status" value="1"/>
</dbReference>
<dbReference type="SMART" id="SM00448">
    <property type="entry name" value="REC"/>
    <property type="match status" value="1"/>
</dbReference>
<evidence type="ECO:0000256" key="3">
    <source>
        <dbReference type="PROSITE-ProRule" id="PRU00169"/>
    </source>
</evidence>
<evidence type="ECO:0000259" key="4">
    <source>
        <dbReference type="PROSITE" id="PS50110"/>
    </source>
</evidence>
<dbReference type="PANTHER" id="PTHR44591">
    <property type="entry name" value="STRESS RESPONSE REGULATOR PROTEIN 1"/>
    <property type="match status" value="1"/>
</dbReference>
<feature type="domain" description="Response regulatory" evidence="4">
    <location>
        <begin position="13"/>
        <end position="129"/>
    </location>
</feature>
<keyword evidence="1 3" id="KW-0597">Phosphoprotein</keyword>
<accession>A0ABP8QQH8</accession>
<evidence type="ECO:0000256" key="2">
    <source>
        <dbReference type="ARBA" id="ARBA00023012"/>
    </source>
</evidence>
<name>A0ABP8QQH8_9ACTN</name>
<gene>
    <name evidence="5" type="ORF">GCM10023191_062710</name>
</gene>
<keyword evidence="2" id="KW-0902">Two-component regulatory system</keyword>
<dbReference type="EMBL" id="BAABHF010000038">
    <property type="protein sequence ID" value="GAA4506074.1"/>
    <property type="molecule type" value="Genomic_DNA"/>
</dbReference>
<proteinExistence type="predicted"/>
<evidence type="ECO:0000256" key="1">
    <source>
        <dbReference type="ARBA" id="ARBA00022553"/>
    </source>
</evidence>
<dbReference type="RefSeq" id="WP_345469947.1">
    <property type="nucleotide sequence ID" value="NZ_BAABHF010000038.1"/>
</dbReference>
<dbReference type="Proteomes" id="UP001500503">
    <property type="component" value="Unassembled WGS sequence"/>
</dbReference>
<dbReference type="InterPro" id="IPR001789">
    <property type="entry name" value="Sig_transdc_resp-reg_receiver"/>
</dbReference>
<dbReference type="SUPFAM" id="SSF52172">
    <property type="entry name" value="CheY-like"/>
    <property type="match status" value="1"/>
</dbReference>
<dbReference type="CDD" id="cd00156">
    <property type="entry name" value="REC"/>
    <property type="match status" value="1"/>
</dbReference>
<dbReference type="Gene3D" id="3.40.50.2300">
    <property type="match status" value="1"/>
</dbReference>
<keyword evidence="6" id="KW-1185">Reference proteome</keyword>
<evidence type="ECO:0000313" key="5">
    <source>
        <dbReference type="EMBL" id="GAA4506074.1"/>
    </source>
</evidence>
<protein>
    <submittedName>
        <fullName evidence="5">Response regulator</fullName>
    </submittedName>
</protein>
<evidence type="ECO:0000313" key="6">
    <source>
        <dbReference type="Proteomes" id="UP001500503"/>
    </source>
</evidence>
<organism evidence="5 6">
    <name type="scientific">Actinoallomurus oryzae</name>
    <dbReference type="NCBI Taxonomy" id="502180"/>
    <lineage>
        <taxon>Bacteria</taxon>
        <taxon>Bacillati</taxon>
        <taxon>Actinomycetota</taxon>
        <taxon>Actinomycetes</taxon>
        <taxon>Streptosporangiales</taxon>
        <taxon>Thermomonosporaceae</taxon>
        <taxon>Actinoallomurus</taxon>
    </lineage>
</organism>